<keyword evidence="3 8" id="KW-0349">Heme</keyword>
<dbReference type="GO" id="GO:0020037">
    <property type="term" value="F:heme binding"/>
    <property type="evidence" value="ECO:0007669"/>
    <property type="project" value="InterPro"/>
</dbReference>
<evidence type="ECO:0000256" key="7">
    <source>
        <dbReference type="ARBA" id="ARBA00023033"/>
    </source>
</evidence>
<keyword evidence="10" id="KW-0472">Membrane</keyword>
<dbReference type="InterPro" id="IPR017972">
    <property type="entry name" value="Cyt_P450_CS"/>
</dbReference>
<organism evidence="11 12">
    <name type="scientific">Corynespora cassiicola Philippines</name>
    <dbReference type="NCBI Taxonomy" id="1448308"/>
    <lineage>
        <taxon>Eukaryota</taxon>
        <taxon>Fungi</taxon>
        <taxon>Dikarya</taxon>
        <taxon>Ascomycota</taxon>
        <taxon>Pezizomycotina</taxon>
        <taxon>Dothideomycetes</taxon>
        <taxon>Pleosporomycetidae</taxon>
        <taxon>Pleosporales</taxon>
        <taxon>Corynesporascaceae</taxon>
        <taxon>Corynespora</taxon>
    </lineage>
</organism>
<protein>
    <submittedName>
        <fullName evidence="11">Benzoate 4-monooxygenase cytochrome-like protein P450</fullName>
    </submittedName>
</protein>
<evidence type="ECO:0000256" key="1">
    <source>
        <dbReference type="ARBA" id="ARBA00001971"/>
    </source>
</evidence>
<keyword evidence="10" id="KW-0812">Transmembrane</keyword>
<dbReference type="Proteomes" id="UP000240883">
    <property type="component" value="Unassembled WGS sequence"/>
</dbReference>
<evidence type="ECO:0000256" key="2">
    <source>
        <dbReference type="ARBA" id="ARBA00010617"/>
    </source>
</evidence>
<evidence type="ECO:0000256" key="9">
    <source>
        <dbReference type="RuleBase" id="RU000461"/>
    </source>
</evidence>
<dbReference type="PROSITE" id="PS00086">
    <property type="entry name" value="CYTOCHROME_P450"/>
    <property type="match status" value="1"/>
</dbReference>
<evidence type="ECO:0000256" key="5">
    <source>
        <dbReference type="ARBA" id="ARBA00023002"/>
    </source>
</evidence>
<dbReference type="InterPro" id="IPR050121">
    <property type="entry name" value="Cytochrome_P450_monoxygenase"/>
</dbReference>
<name>A0A2T2NZ46_CORCC</name>
<evidence type="ECO:0000313" key="11">
    <source>
        <dbReference type="EMBL" id="PSN70556.1"/>
    </source>
</evidence>
<evidence type="ECO:0000256" key="3">
    <source>
        <dbReference type="ARBA" id="ARBA00022617"/>
    </source>
</evidence>
<dbReference type="AlphaFoldDB" id="A0A2T2NZ46"/>
<dbReference type="STRING" id="1448308.A0A2T2NZ46"/>
<dbReference type="GO" id="GO:0004497">
    <property type="term" value="F:monooxygenase activity"/>
    <property type="evidence" value="ECO:0007669"/>
    <property type="project" value="UniProtKB-KW"/>
</dbReference>
<keyword evidence="7 9" id="KW-0503">Monooxygenase</keyword>
<sequence>MLFQSVLDHVTYPNLLGLGISIGLAYVLVNVIYRLYFHPLAKFPGPFWAKISSVPSWWHTRTFDRHIWLYSLQEKYGPEFRYSPDSVVINTPTAFKRIFGPAGNVRKGNYYQVWPRNIHTVNTWNATSVETHARKRRVLNYAFSEKALKSAEVFIHTNTDRWLELLGQFAEKEGEWSKSLNMCDWMNYLVFDILGDLCFGKSFDMKEPDSKLRHVPEMMVSFLEIIHPIGFSPLGSLWIWLKPRGLDWLLARASPPPVLGWQKFVDKCLADRSKIEQDLVNNPKPESEVRKDFFYWLFKAVDPETGERGYDLDELFGECELLTIAGSDTTSIVLSAAFFYLARNPEVQGKLSREILSTFSRFEDIHSGEKLQSCKYLTAFLQEAMRMTPPVSAEPSREVLPGGTNIEGHYIPAGYHVSTGLYCLSYNQEVYPQPFKFRPERWIVSDDEETGSPAEEVARAENGFCAFSAGSRGCVGKNLAWLEMRLLIAKSLWTFEVKADPTNKLGGGNRNGKPGRQVEDQYQTYEMFVSNRKGPVLQLKKRAH</sequence>
<gene>
    <name evidence="11" type="ORF">BS50DRAFT_674905</name>
</gene>
<dbReference type="Pfam" id="PF00067">
    <property type="entry name" value="p450"/>
    <property type="match status" value="1"/>
</dbReference>
<keyword evidence="5 9" id="KW-0560">Oxidoreductase</keyword>
<dbReference type="EMBL" id="KZ678132">
    <property type="protein sequence ID" value="PSN70556.1"/>
    <property type="molecule type" value="Genomic_DNA"/>
</dbReference>
<feature type="transmembrane region" description="Helical" evidence="10">
    <location>
        <begin position="220"/>
        <end position="241"/>
    </location>
</feature>
<dbReference type="SUPFAM" id="SSF48264">
    <property type="entry name" value="Cytochrome P450"/>
    <property type="match status" value="1"/>
</dbReference>
<comment type="cofactor">
    <cofactor evidence="1 8">
        <name>heme</name>
        <dbReference type="ChEBI" id="CHEBI:30413"/>
    </cofactor>
</comment>
<evidence type="ECO:0000256" key="4">
    <source>
        <dbReference type="ARBA" id="ARBA00022723"/>
    </source>
</evidence>
<keyword evidence="12" id="KW-1185">Reference proteome</keyword>
<feature type="binding site" description="axial binding residue" evidence="8">
    <location>
        <position position="474"/>
    </location>
    <ligand>
        <name>heme</name>
        <dbReference type="ChEBI" id="CHEBI:30413"/>
    </ligand>
    <ligandPart>
        <name>Fe</name>
        <dbReference type="ChEBI" id="CHEBI:18248"/>
    </ligandPart>
</feature>
<dbReference type="OrthoDB" id="1470350at2759"/>
<evidence type="ECO:0000256" key="10">
    <source>
        <dbReference type="SAM" id="Phobius"/>
    </source>
</evidence>
<dbReference type="PRINTS" id="PR00463">
    <property type="entry name" value="EP450I"/>
</dbReference>
<comment type="similarity">
    <text evidence="2 9">Belongs to the cytochrome P450 family.</text>
</comment>
<proteinExistence type="inferred from homology"/>
<reference evidence="11 12" key="1">
    <citation type="journal article" date="2018" name="Front. Microbiol.">
        <title>Genome-Wide Analysis of Corynespora cassiicola Leaf Fall Disease Putative Effectors.</title>
        <authorList>
            <person name="Lopez D."/>
            <person name="Ribeiro S."/>
            <person name="Label P."/>
            <person name="Fumanal B."/>
            <person name="Venisse J.S."/>
            <person name="Kohler A."/>
            <person name="de Oliveira R.R."/>
            <person name="Labutti K."/>
            <person name="Lipzen A."/>
            <person name="Lail K."/>
            <person name="Bauer D."/>
            <person name="Ohm R.A."/>
            <person name="Barry K.W."/>
            <person name="Spatafora J."/>
            <person name="Grigoriev I.V."/>
            <person name="Martin F.M."/>
            <person name="Pujade-Renaud V."/>
        </authorList>
    </citation>
    <scope>NUCLEOTIDE SEQUENCE [LARGE SCALE GENOMIC DNA]</scope>
    <source>
        <strain evidence="11 12">Philippines</strain>
    </source>
</reference>
<dbReference type="GO" id="GO:0016705">
    <property type="term" value="F:oxidoreductase activity, acting on paired donors, with incorporation or reduction of molecular oxygen"/>
    <property type="evidence" value="ECO:0007669"/>
    <property type="project" value="InterPro"/>
</dbReference>
<accession>A0A2T2NZ46</accession>
<dbReference type="PANTHER" id="PTHR24305:SF237">
    <property type="entry name" value="CYTOCHROME P450 MONOOXYGENASE ATNE-RELATED"/>
    <property type="match status" value="1"/>
</dbReference>
<dbReference type="InterPro" id="IPR002401">
    <property type="entry name" value="Cyt_P450_E_grp-I"/>
</dbReference>
<evidence type="ECO:0000256" key="8">
    <source>
        <dbReference type="PIRSR" id="PIRSR602401-1"/>
    </source>
</evidence>
<dbReference type="PANTHER" id="PTHR24305">
    <property type="entry name" value="CYTOCHROME P450"/>
    <property type="match status" value="1"/>
</dbReference>
<dbReference type="PRINTS" id="PR00385">
    <property type="entry name" value="P450"/>
</dbReference>
<evidence type="ECO:0000313" key="12">
    <source>
        <dbReference type="Proteomes" id="UP000240883"/>
    </source>
</evidence>
<dbReference type="GO" id="GO:0005506">
    <property type="term" value="F:iron ion binding"/>
    <property type="evidence" value="ECO:0007669"/>
    <property type="project" value="InterPro"/>
</dbReference>
<dbReference type="CDD" id="cd11061">
    <property type="entry name" value="CYP67-like"/>
    <property type="match status" value="1"/>
</dbReference>
<dbReference type="Gene3D" id="1.10.630.10">
    <property type="entry name" value="Cytochrome P450"/>
    <property type="match status" value="1"/>
</dbReference>
<evidence type="ECO:0000256" key="6">
    <source>
        <dbReference type="ARBA" id="ARBA00023004"/>
    </source>
</evidence>
<keyword evidence="4 8" id="KW-0479">Metal-binding</keyword>
<feature type="transmembrane region" description="Helical" evidence="10">
    <location>
        <begin position="12"/>
        <end position="33"/>
    </location>
</feature>
<keyword evidence="10" id="KW-1133">Transmembrane helix</keyword>
<dbReference type="InterPro" id="IPR001128">
    <property type="entry name" value="Cyt_P450"/>
</dbReference>
<dbReference type="InterPro" id="IPR036396">
    <property type="entry name" value="Cyt_P450_sf"/>
</dbReference>
<keyword evidence="6 8" id="KW-0408">Iron</keyword>